<reference evidence="3 4" key="1">
    <citation type="submission" date="2023-07" db="EMBL/GenBank/DDBJ databases">
        <title>Sorghum-associated microbial communities from plants grown in Nebraska, USA.</title>
        <authorList>
            <person name="Schachtman D."/>
        </authorList>
    </citation>
    <scope>NUCLEOTIDE SEQUENCE [LARGE SCALE GENOMIC DNA]</scope>
    <source>
        <strain evidence="3 4">3773</strain>
    </source>
</reference>
<keyword evidence="4" id="KW-1185">Reference proteome</keyword>
<comment type="similarity">
    <text evidence="1">Belongs to the transferase hexapeptide repeat family.</text>
</comment>
<gene>
    <name evidence="3" type="ORF">J2X31_001878</name>
</gene>
<comment type="caution">
    <text evidence="3">The sequence shown here is derived from an EMBL/GenBank/DDBJ whole genome shotgun (WGS) entry which is preliminary data.</text>
</comment>
<name>A0ABU1TPH5_9FLAO</name>
<dbReference type="CDD" id="cd04647">
    <property type="entry name" value="LbH_MAT_like"/>
    <property type="match status" value="1"/>
</dbReference>
<dbReference type="SUPFAM" id="SSF51161">
    <property type="entry name" value="Trimeric LpxA-like enzymes"/>
    <property type="match status" value="1"/>
</dbReference>
<dbReference type="Proteomes" id="UP001255185">
    <property type="component" value="Unassembled WGS sequence"/>
</dbReference>
<dbReference type="InterPro" id="IPR051159">
    <property type="entry name" value="Hexapeptide_acetyltransf"/>
</dbReference>
<dbReference type="RefSeq" id="WP_310026238.1">
    <property type="nucleotide sequence ID" value="NZ_JAVDVI010000007.1"/>
</dbReference>
<evidence type="ECO:0000256" key="2">
    <source>
        <dbReference type="ARBA" id="ARBA00022679"/>
    </source>
</evidence>
<dbReference type="PANTHER" id="PTHR23416">
    <property type="entry name" value="SIALIC ACID SYNTHASE-RELATED"/>
    <property type="match status" value="1"/>
</dbReference>
<organism evidence="3 4">
    <name type="scientific">Flavobacterium arsenatis</name>
    <dbReference type="NCBI Taxonomy" id="1484332"/>
    <lineage>
        <taxon>Bacteria</taxon>
        <taxon>Pseudomonadati</taxon>
        <taxon>Bacteroidota</taxon>
        <taxon>Flavobacteriia</taxon>
        <taxon>Flavobacteriales</taxon>
        <taxon>Flavobacteriaceae</taxon>
        <taxon>Flavobacterium</taxon>
    </lineage>
</organism>
<dbReference type="Pfam" id="PF00132">
    <property type="entry name" value="Hexapep"/>
    <property type="match status" value="1"/>
</dbReference>
<dbReference type="EMBL" id="JAVDVI010000007">
    <property type="protein sequence ID" value="MDR6967864.1"/>
    <property type="molecule type" value="Genomic_DNA"/>
</dbReference>
<evidence type="ECO:0000313" key="4">
    <source>
        <dbReference type="Proteomes" id="UP001255185"/>
    </source>
</evidence>
<dbReference type="Gene3D" id="2.160.10.10">
    <property type="entry name" value="Hexapeptide repeat proteins"/>
    <property type="match status" value="1"/>
</dbReference>
<accession>A0ABU1TPH5</accession>
<keyword evidence="2" id="KW-0808">Transferase</keyword>
<evidence type="ECO:0000256" key="1">
    <source>
        <dbReference type="ARBA" id="ARBA00007274"/>
    </source>
</evidence>
<proteinExistence type="inferred from homology"/>
<protein>
    <submittedName>
        <fullName evidence="3">Acetyltransferase-like isoleucine patch superfamily enzyme</fullName>
    </submittedName>
</protein>
<evidence type="ECO:0000313" key="3">
    <source>
        <dbReference type="EMBL" id="MDR6967864.1"/>
    </source>
</evidence>
<sequence>MPAKEVLEFYNKNSFFGKIQYGFTFLIRFYLDKLAFICPIKSWRTHIHRWRGVHIGKGVYIGHEVIFDRVFTDQIHIGDHSAIGDRTIITAHANIPTETRLKKLYPRSISKTIIGKGVWIMPNVTIIPGVTIGDEAVVATGSVVTKDVPPRTLVGGVPAKILKNLEELLED</sequence>
<dbReference type="PANTHER" id="PTHR23416:SF23">
    <property type="entry name" value="ACETYLTRANSFERASE C18B11.09C-RELATED"/>
    <property type="match status" value="1"/>
</dbReference>
<dbReference type="InterPro" id="IPR001451">
    <property type="entry name" value="Hexapep"/>
</dbReference>
<dbReference type="InterPro" id="IPR011004">
    <property type="entry name" value="Trimer_LpxA-like_sf"/>
</dbReference>